<dbReference type="STRING" id="1093900.A0A507ALW7"/>
<feature type="compositionally biased region" description="Polar residues" evidence="2">
    <location>
        <begin position="108"/>
        <end position="118"/>
    </location>
</feature>
<dbReference type="OrthoDB" id="433924at2759"/>
<feature type="region of interest" description="Disordered" evidence="2">
    <location>
        <begin position="106"/>
        <end position="138"/>
    </location>
</feature>
<comment type="subunit">
    <text evidence="1">Component of the NuA4 histone acetyltransferase complex.</text>
</comment>
<dbReference type="Proteomes" id="UP000319257">
    <property type="component" value="Unassembled WGS sequence"/>
</dbReference>
<dbReference type="Gene3D" id="2.40.50.40">
    <property type="match status" value="1"/>
</dbReference>
<dbReference type="SMART" id="SM00298">
    <property type="entry name" value="CHROMO"/>
    <property type="match status" value="2"/>
</dbReference>
<dbReference type="RefSeq" id="XP_030989132.1">
    <property type="nucleotide sequence ID" value="XM_031136169.1"/>
</dbReference>
<accession>A0A507ALW7</accession>
<keyword evidence="6" id="KW-1185">Reference proteome</keyword>
<dbReference type="GeneID" id="41969471"/>
<comment type="caution">
    <text evidence="5">The sequence shown here is derived from an EMBL/GenBank/DDBJ whole genome shotgun (WGS) entry which is preliminary data.</text>
</comment>
<dbReference type="InParanoid" id="A0A507ALW7"/>
<reference evidence="5 6" key="1">
    <citation type="submission" date="2019-06" db="EMBL/GenBank/DDBJ databases">
        <title>Draft genome sequence of the filamentous fungus Phialemoniopsis curvata isolated from diesel fuel.</title>
        <authorList>
            <person name="Varaljay V.A."/>
            <person name="Lyon W.J."/>
            <person name="Crouch A.L."/>
            <person name="Drake C.E."/>
            <person name="Hollomon J.M."/>
            <person name="Nadeau L.J."/>
            <person name="Nunn H.S."/>
            <person name="Stevenson B.S."/>
            <person name="Bojanowski C.L."/>
            <person name="Crookes-Goodson W.J."/>
        </authorList>
    </citation>
    <scope>NUCLEOTIDE SEQUENCE [LARGE SCALE GENOMIC DNA]</scope>
    <source>
        <strain evidence="5 6">D216</strain>
    </source>
</reference>
<dbReference type="SUPFAM" id="SSF54160">
    <property type="entry name" value="Chromo domain-like"/>
    <property type="match status" value="2"/>
</dbReference>
<feature type="compositionally biased region" description="Basic and acidic residues" evidence="2">
    <location>
        <begin position="1"/>
        <end position="11"/>
    </location>
</feature>
<evidence type="ECO:0000313" key="6">
    <source>
        <dbReference type="Proteomes" id="UP000319257"/>
    </source>
</evidence>
<feature type="compositionally biased region" description="Low complexity" evidence="2">
    <location>
        <begin position="159"/>
        <end position="170"/>
    </location>
</feature>
<dbReference type="InterPro" id="IPR000953">
    <property type="entry name" value="Chromo/chromo_shadow_dom"/>
</dbReference>
<dbReference type="CDD" id="cd00024">
    <property type="entry name" value="CD_CSD"/>
    <property type="match status" value="2"/>
</dbReference>
<feature type="region of interest" description="Disordered" evidence="2">
    <location>
        <begin position="159"/>
        <end position="245"/>
    </location>
</feature>
<evidence type="ECO:0000313" key="4">
    <source>
        <dbReference type="EMBL" id="TPX07421.1"/>
    </source>
</evidence>
<organism evidence="5 6">
    <name type="scientific">Thyridium curvatum</name>
    <dbReference type="NCBI Taxonomy" id="1093900"/>
    <lineage>
        <taxon>Eukaryota</taxon>
        <taxon>Fungi</taxon>
        <taxon>Dikarya</taxon>
        <taxon>Ascomycota</taxon>
        <taxon>Pezizomycotina</taxon>
        <taxon>Sordariomycetes</taxon>
        <taxon>Sordariomycetidae</taxon>
        <taxon>Thyridiales</taxon>
        <taxon>Thyridiaceae</taxon>
        <taxon>Thyridium</taxon>
    </lineage>
</organism>
<evidence type="ECO:0000313" key="5">
    <source>
        <dbReference type="EMBL" id="TPX07506.1"/>
    </source>
</evidence>
<evidence type="ECO:0000259" key="3">
    <source>
        <dbReference type="PROSITE" id="PS50013"/>
    </source>
</evidence>
<sequence length="402" mass="42904">MDAPEQKRSVYDDYEADDGSPRPAKVPRTSGFFGTALRAAPVVLRMHYPPNELTPHNTPHLDPCAISSLHHHIHQKPPFADVHTKMKGVGHLLSTPQRALNDIAARASSMSPSRQVASKQEDGATAAQDAAQQPEPSPVKKLFAAAVPSFSPAAAGAASSSAAAKPSPRARTPKQVAIASPVSQQPPKSSARKGGKTPTAQAKTSPAKSAGGGTHPIAYMSEVEDGASSSSVSPGKQPPARKSLSAEQVFSIARIQNHRTEAGLEPEVHVIWEGPDAGSPSWEPEAVIQQDAPDALLEYWASMEGGRGAYPPYAGPDPTDVVFAIIGHEWVKRQGTKRKRGVATAKGRGKRAAKELCLRVQWLGFPESEATLEAEERFRKDQPKLVQLYWSKVGGRPLQPDA</sequence>
<feature type="compositionally biased region" description="Low complexity" evidence="2">
    <location>
        <begin position="124"/>
        <end position="133"/>
    </location>
</feature>
<name>A0A507ALW7_9PEZI</name>
<dbReference type="EMBL" id="SKBQ01000008">
    <property type="protein sequence ID" value="TPX07421.1"/>
    <property type="molecule type" value="Genomic_DNA"/>
</dbReference>
<dbReference type="GO" id="GO:0006338">
    <property type="term" value="P:chromatin remodeling"/>
    <property type="evidence" value="ECO:0007669"/>
    <property type="project" value="UniProtKB-ARBA"/>
</dbReference>
<evidence type="ECO:0000256" key="2">
    <source>
        <dbReference type="SAM" id="MobiDB-lite"/>
    </source>
</evidence>
<proteinExistence type="predicted"/>
<dbReference type="PROSITE" id="PS50013">
    <property type="entry name" value="CHROMO_2"/>
    <property type="match status" value="1"/>
</dbReference>
<dbReference type="AlphaFoldDB" id="A0A507ALW7"/>
<feature type="compositionally biased region" description="Polar residues" evidence="2">
    <location>
        <begin position="198"/>
        <end position="207"/>
    </location>
</feature>
<evidence type="ECO:0000256" key="1">
    <source>
        <dbReference type="ARBA" id="ARBA00011353"/>
    </source>
</evidence>
<dbReference type="EMBL" id="SKBQ01000008">
    <property type="protein sequence ID" value="TPX07506.1"/>
    <property type="molecule type" value="Genomic_DNA"/>
</dbReference>
<feature type="domain" description="Chromo" evidence="3">
    <location>
        <begin position="250"/>
        <end position="299"/>
    </location>
</feature>
<gene>
    <name evidence="4" type="ORF">E0L32_002024</name>
    <name evidence="5" type="ORF">E0L32_002109</name>
</gene>
<feature type="region of interest" description="Disordered" evidence="2">
    <location>
        <begin position="1"/>
        <end position="30"/>
    </location>
</feature>
<protein>
    <recommendedName>
        <fullName evidence="3">Chromo domain-containing protein</fullName>
    </recommendedName>
</protein>
<dbReference type="InterPro" id="IPR016197">
    <property type="entry name" value="Chromo-like_dom_sf"/>
</dbReference>